<keyword evidence="12" id="KW-0456">Lyase</keyword>
<dbReference type="OrthoDB" id="77931at2759"/>
<feature type="region of interest" description="Disordered" evidence="8">
    <location>
        <begin position="2504"/>
        <end position="2560"/>
    </location>
</feature>
<feature type="compositionally biased region" description="Low complexity" evidence="8">
    <location>
        <begin position="2699"/>
        <end position="2719"/>
    </location>
</feature>
<evidence type="ECO:0000256" key="4">
    <source>
        <dbReference type="ARBA" id="ARBA00022525"/>
    </source>
</evidence>
<keyword evidence="4" id="KW-0964">Secreted</keyword>
<dbReference type="Gene3D" id="2.160.20.10">
    <property type="entry name" value="Single-stranded right-handed beta-helix, Pectin lyase-like"/>
    <property type="match status" value="2"/>
</dbReference>
<evidence type="ECO:0000256" key="8">
    <source>
        <dbReference type="SAM" id="MobiDB-lite"/>
    </source>
</evidence>
<feature type="chain" id="PRO_5006867440" evidence="10">
    <location>
        <begin position="25"/>
        <end position="2719"/>
    </location>
</feature>
<feature type="transmembrane region" description="Helical" evidence="9">
    <location>
        <begin position="1812"/>
        <end position="1831"/>
    </location>
</feature>
<dbReference type="GO" id="GO:0005576">
    <property type="term" value="C:extracellular region"/>
    <property type="evidence" value="ECO:0007669"/>
    <property type="project" value="UniProtKB-SubCell"/>
</dbReference>
<sequence length="2719" mass="304281">MIKQAKTIIILILINIAIIQSIKTNNIDLKTLTNLPYQELVSFFKEKNISYTTENQSNSDYCRNFSLQQDKNNHISIVCNNFSTDKHSSQNQSHQKSQQENILFGDSYFYKNSEIEKENKIQNNFKNNNDFQDSKDYIQKFERRKLAAFDNSATNYFISCTASIASTSDLPSDAQALTSKNFYANTQTVVSKTYPADCTANDNSIVNIYLVAQGTQVGQCQNLELTFSNSCTTYQPTVNINPLYVTDATTYQIGVTEILLGQLKLTTVSSTTVSLNYLKITDSTSVFSISTATTVNINNVNFYKLAPSASYLVTLTSFTNLNIDGLTVDGGTYTRIFNLNSSGLNVNVIINNLIVQNDVTASVMFQGNYGVSAIIQFNDLTLKDLTNSGLQTLFQTSPNLGAFTMTDYLIQNSIITSALIKGTSTDHPIIVNGGYISDSQIGVFISTFSFFTNIVGVSIDDLEVYDSTIYCTLGNTFITGTTGTAEVSSGQMTDINSQNFMDASFSTFTLKDCTFENVVLSTTNLIKIGQTDTTTIENFKLINVSGSTSHLFSIPQSLTLTITDSTFQQINTSTFAVFYFQIVQNLVISGSIFSGGTSSQNFYFADSSSLISVRVSDNQISDLTVTGKGGFMFFEKASLITLQNNQFTNVISTVSGAVFYLTATTNAITSTNDAFVNVQGLSGSIFYIEKLSNAITISQASVSQSSASSFGYFLYFVSGIDNLLIDIQDSTFQDNQSDQGGLYASMSGFNNAQVISANNQILENQCSTGCGFYIAGADFTSNNDIYSQNAVTNLGGAIYLTNTKIVSFTDLTVSKNSGAEATGVYVKSTNSVTITNVQSFENESNDGTIIYIETSTFSLTDSDFTDNNAQQGSAIYVVNAVTATVEDCTFINNKGYQAPLVMTSSILNTLYTIQNLDFSGNQIEELASGIQLNNIYFFTIQHITFLNEVNNGKSGAVLQGSNVMVLYDFTETMLGNPSFQINDITVDQNSGTSGGGISIQGALDCINCSLYDITYTNGFSSSYNQYQSIIMIDNTDNMEIYDIYFEEITQNNLIYIDSCTFINIYNINCLDHVNYFNPIYSIISSTDITLKDTNITNVESDQSPAIYVSQSSGLIFENIIIQNVVNSGQKGAGFKIDSSQNIEIENSSIKDCFADSAPGLYFTYSTDIQINNVNITDNESSKAVGAIHVSEQTTISFTSVQVNRNVAGSSQGGAYFSVVKGLNILDCEFNDNQSSSTVGGLEIDDCETIFINNTKILNNKSYKESGGIKIQYGDDLTFTNSEVISNTLDLGYGGGVYIFSTNNFAMENITVSENSADYGGGLCFETAKNIVLTGLTLENNNGYQIGGGIYGLNIDNLQIESCEFNSNEAQTFYGGGIYIGKTSYDIKVSETQFTNNKANLYGGGIYATFLDSITLNKATFEKNIAADSGAGLYLESVEALYLQYTEINQQNADYGGSLYTSNTDKIEISNCVLEENHAHLSGGSLYFLNSDEITIESTDFNYNTIILETQDEQYEQNQLSSYGGSIFVSTANQFTLSSSNLLNSYAYYKGGGIYLQDIIKVNIQNSIFKNNTVEENIDYDISQKDQNYLISKGGAIYYKYKSDNNINSVKLNFKDSQFESCKASSGGAILIEKNQEQKFSFNFEDLIFNKNQADLGPAIRLLGTFTESNEKNVENSASGANNKGILDSKQVFIGYYYNENLIKEDEADFELCYSGQFLLEGGQYGCETCLENGVCQGGYQNIQPAKGYWRENVNSLDFYYCQENPDACLGDECLDMYMGVKCEDCDLEKNANSDGNNCVECDSRSSILFQQFMKGVFVICVVFSSVMSLNYKLNALLLRKVLFVFEYYILRENQISIIIKIFITHNQILTFGSQLAGEIPDNILNTVNFFGNPISNLSKSLECLLTYHEPKDQYMIIFQSQLLGFGISLIILSCILAVTMIMVLVRFLPRIHLKSSLISAAVCFFINFQPGTLEIALKFLFCQNIGGVSYPYFSSAITCDDSFYIYTVRGVFIAVIFLIVLIIPGLIFWSMRSYSRQGLLYTSFKVQRSLGVYYIELKQNRYYWEFVWMILKVATVILANIYQSEGTEQIIKTASISAMVVIYAYLVLHFRPYQSQRINQLSIQSSFILGITLSLGLCIDQGEATEKKAKQKWKYLRQIVHQYKNFWNQSSKDESNFNFFSKKVYQLYKVNEIISQASKRNDFSEQQRIEYLRKGYYNIQKKSQDLAYQVYKEKNDKDLSNSSIVKKQDFIKFSKKELDDQIKKRESQNKDKQFSAQAYIESLKKKQKVKQLKEVVFQAQKKKQNKSQKSQKHLNILLQILDKPELLSSSIDTQQLSQQISQQIFKSDSYQKNNLKQSQFKQSQFNDSVLKSDERNGQDTQNENNENQLNYPQDLRNDNGRRKTYEIDGELYDIDLQLLEEGLVSPVVKTSRYKKDINFKFSQQNIQDSQFNHDNLDNFNEEAVSPSDFYNEDNIYSANGSKYQSQLQLKSKNLQELDMLSHRESNRNLINPKNLDDTYKNSSPTKEKNNQENYKKNVKKNNTNDIDKDTNIQVDSNSDSEIRYQNSNDNTINNNNNYNENNENDNIEYDEVMSGEIDLDIDQSDLQSPSKNQILTSRFKEQKQFNIPGQESNSSHANQLISPLNSLMSPNNLLESSSNKFKFSTSNNNNNNSTINEKADKIITQSNSNNDFQGKTMESQNVNKSQFQKNNSKYQKNNK</sequence>
<organism evidence="12 13">
    <name type="scientific">Pseudocohnilembus persalinus</name>
    <name type="common">Ciliate</name>
    <dbReference type="NCBI Taxonomy" id="266149"/>
    <lineage>
        <taxon>Eukaryota</taxon>
        <taxon>Sar</taxon>
        <taxon>Alveolata</taxon>
        <taxon>Ciliophora</taxon>
        <taxon>Intramacronucleata</taxon>
        <taxon>Oligohymenophorea</taxon>
        <taxon>Scuticociliatia</taxon>
        <taxon>Philasterida</taxon>
        <taxon>Pseudocohnilembidae</taxon>
        <taxon>Pseudocohnilembus</taxon>
    </lineage>
</organism>
<evidence type="ECO:0000256" key="7">
    <source>
        <dbReference type="ARBA" id="ARBA00023237"/>
    </source>
</evidence>
<dbReference type="InterPro" id="IPR011050">
    <property type="entry name" value="Pectin_lyase_fold/virulence"/>
</dbReference>
<comment type="caution">
    <text evidence="12">The sequence shown here is derived from an EMBL/GenBank/DDBJ whole genome shotgun (WGS) entry which is preliminary data.</text>
</comment>
<feature type="compositionally biased region" description="Basic and acidic residues" evidence="8">
    <location>
        <begin position="2514"/>
        <end position="2535"/>
    </location>
</feature>
<dbReference type="InterPro" id="IPR003368">
    <property type="entry name" value="POMP_repeat"/>
</dbReference>
<dbReference type="PANTHER" id="PTHR11319:SF35">
    <property type="entry name" value="OUTER MEMBRANE PROTEIN PMPC-RELATED"/>
    <property type="match status" value="1"/>
</dbReference>
<dbReference type="SMART" id="SM00710">
    <property type="entry name" value="PbH1"/>
    <property type="match status" value="24"/>
</dbReference>
<name>A0A0V0QHV7_PSEPJ</name>
<dbReference type="InterPro" id="IPR039448">
    <property type="entry name" value="Beta_helix"/>
</dbReference>
<feature type="compositionally biased region" description="Low complexity" evidence="8">
    <location>
        <begin position="2566"/>
        <end position="2581"/>
    </location>
</feature>
<evidence type="ECO:0000313" key="12">
    <source>
        <dbReference type="EMBL" id="KRX01774.1"/>
    </source>
</evidence>
<dbReference type="NCBIfam" id="TIGR01376">
    <property type="entry name" value="POMP_repeat"/>
    <property type="match status" value="1"/>
</dbReference>
<proteinExistence type="predicted"/>
<accession>A0A0V0QHV7</accession>
<feature type="transmembrane region" description="Helical" evidence="9">
    <location>
        <begin position="1922"/>
        <end position="1945"/>
    </location>
</feature>
<dbReference type="Proteomes" id="UP000054937">
    <property type="component" value="Unassembled WGS sequence"/>
</dbReference>
<evidence type="ECO:0000256" key="10">
    <source>
        <dbReference type="SAM" id="SignalP"/>
    </source>
</evidence>
<feature type="compositionally biased region" description="Polar residues" evidence="8">
    <location>
        <begin position="2356"/>
        <end position="2369"/>
    </location>
</feature>
<feature type="transmembrane region" description="Helical" evidence="9">
    <location>
        <begin position="2062"/>
        <end position="2083"/>
    </location>
</feature>
<evidence type="ECO:0000256" key="1">
    <source>
        <dbReference type="ARBA" id="ARBA00004196"/>
    </source>
</evidence>
<dbReference type="EMBL" id="LDAU01000164">
    <property type="protein sequence ID" value="KRX01774.1"/>
    <property type="molecule type" value="Genomic_DNA"/>
</dbReference>
<feature type="region of interest" description="Disordered" evidence="8">
    <location>
        <begin position="2687"/>
        <end position="2719"/>
    </location>
</feature>
<feature type="transmembrane region" description="Helical" evidence="9">
    <location>
        <begin position="2005"/>
        <end position="2029"/>
    </location>
</feature>
<feature type="domain" description="Right handed beta helix" evidence="11">
    <location>
        <begin position="797"/>
        <end position="952"/>
    </location>
</feature>
<dbReference type="InterPro" id="IPR006626">
    <property type="entry name" value="PbH1"/>
</dbReference>
<feature type="region of interest" description="Disordered" evidence="8">
    <location>
        <begin position="2356"/>
        <end position="2400"/>
    </location>
</feature>
<evidence type="ECO:0000256" key="2">
    <source>
        <dbReference type="ARBA" id="ARBA00004442"/>
    </source>
</evidence>
<evidence type="ECO:0000256" key="9">
    <source>
        <dbReference type="SAM" id="Phobius"/>
    </source>
</evidence>
<keyword evidence="13" id="KW-1185">Reference proteome</keyword>
<evidence type="ECO:0000313" key="13">
    <source>
        <dbReference type="Proteomes" id="UP000054937"/>
    </source>
</evidence>
<dbReference type="PANTHER" id="PTHR11319">
    <property type="entry name" value="G PROTEIN-COUPLED RECEPTOR-RELATED"/>
    <property type="match status" value="1"/>
</dbReference>
<feature type="transmembrane region" description="Helical" evidence="9">
    <location>
        <begin position="1975"/>
        <end position="1993"/>
    </location>
</feature>
<evidence type="ECO:0000256" key="5">
    <source>
        <dbReference type="ARBA" id="ARBA00022729"/>
    </source>
</evidence>
<keyword evidence="7" id="KW-0998">Cell outer membrane</keyword>
<protein>
    <submittedName>
        <fullName evidence="12">Pectin lyase fold/virulence factor</fullName>
    </submittedName>
</protein>
<keyword evidence="9" id="KW-1133">Transmembrane helix</keyword>
<feature type="compositionally biased region" description="Polar residues" evidence="8">
    <location>
        <begin position="2378"/>
        <end position="2391"/>
    </location>
</feature>
<dbReference type="InParanoid" id="A0A0V0QHV7"/>
<comment type="subcellular location">
    <subcellularLocation>
        <location evidence="1">Cell envelope</location>
    </subcellularLocation>
    <subcellularLocation>
        <location evidence="2">Cell outer membrane</location>
    </subcellularLocation>
    <subcellularLocation>
        <location evidence="3">Secreted</location>
    </subcellularLocation>
</comment>
<dbReference type="SUPFAM" id="SSF51126">
    <property type="entry name" value="Pectin lyase-like"/>
    <property type="match status" value="4"/>
</dbReference>
<keyword evidence="6 9" id="KW-0472">Membrane</keyword>
<gene>
    <name evidence="12" type="ORF">PPERSA_00147</name>
</gene>
<evidence type="ECO:0000259" key="11">
    <source>
        <dbReference type="Pfam" id="PF13229"/>
    </source>
</evidence>
<feature type="signal peptide" evidence="10">
    <location>
        <begin position="1"/>
        <end position="24"/>
    </location>
</feature>
<feature type="transmembrane region" description="Helical" evidence="9">
    <location>
        <begin position="2089"/>
        <end position="2108"/>
    </location>
</feature>
<feature type="region of interest" description="Disordered" evidence="8">
    <location>
        <begin position="2565"/>
        <end position="2584"/>
    </location>
</feature>
<dbReference type="Pfam" id="PF13229">
    <property type="entry name" value="Beta_helix"/>
    <property type="match status" value="2"/>
</dbReference>
<feature type="compositionally biased region" description="Polar residues" evidence="8">
    <location>
        <begin position="2687"/>
        <end position="2698"/>
    </location>
</feature>
<evidence type="ECO:0000256" key="6">
    <source>
        <dbReference type="ARBA" id="ARBA00023136"/>
    </source>
</evidence>
<dbReference type="InterPro" id="IPR012334">
    <property type="entry name" value="Pectin_lyas_fold"/>
</dbReference>
<keyword evidence="9" id="KW-0812">Transmembrane</keyword>
<evidence type="ECO:0000256" key="3">
    <source>
        <dbReference type="ARBA" id="ARBA00004613"/>
    </source>
</evidence>
<dbReference type="GO" id="GO:0016829">
    <property type="term" value="F:lyase activity"/>
    <property type="evidence" value="ECO:0007669"/>
    <property type="project" value="UniProtKB-KW"/>
</dbReference>
<feature type="domain" description="Right handed beta helix" evidence="11">
    <location>
        <begin position="1240"/>
        <end position="1416"/>
    </location>
</feature>
<keyword evidence="5 10" id="KW-0732">Signal</keyword>
<reference evidence="12 13" key="1">
    <citation type="journal article" date="2015" name="Sci. Rep.">
        <title>Genome of the facultative scuticociliatosis pathogen Pseudocohnilembus persalinus provides insight into its virulence through horizontal gene transfer.</title>
        <authorList>
            <person name="Xiong J."/>
            <person name="Wang G."/>
            <person name="Cheng J."/>
            <person name="Tian M."/>
            <person name="Pan X."/>
            <person name="Warren A."/>
            <person name="Jiang C."/>
            <person name="Yuan D."/>
            <person name="Miao W."/>
        </authorList>
    </citation>
    <scope>NUCLEOTIDE SEQUENCE [LARGE SCALE GENOMIC DNA]</scope>
    <source>
        <strain evidence="12">36N120E</strain>
    </source>
</reference>